<comment type="caution">
    <text evidence="1">The sequence shown here is derived from an EMBL/GenBank/DDBJ whole genome shotgun (WGS) entry which is preliminary data.</text>
</comment>
<dbReference type="Proteomes" id="UP001165064">
    <property type="component" value="Unassembled WGS sequence"/>
</dbReference>
<organism evidence="1 2">
    <name type="scientific">Ambrosiozyma monospora</name>
    <name type="common">Yeast</name>
    <name type="synonym">Endomycopsis monosporus</name>
    <dbReference type="NCBI Taxonomy" id="43982"/>
    <lineage>
        <taxon>Eukaryota</taxon>
        <taxon>Fungi</taxon>
        <taxon>Dikarya</taxon>
        <taxon>Ascomycota</taxon>
        <taxon>Saccharomycotina</taxon>
        <taxon>Pichiomycetes</taxon>
        <taxon>Pichiales</taxon>
        <taxon>Pichiaceae</taxon>
        <taxon>Ambrosiozyma</taxon>
    </lineage>
</organism>
<accession>A0ACB5SZ17</accession>
<name>A0ACB5SZ17_AMBMO</name>
<sequence length="102" mass="11753">MPVLDQSRINNFGKVEFRSAIARPRYDIAIFLNTLITKDITRDVVATCPKYDELLIDHEANFVTYKVKLYRLMLSKTCIQCMVGNIHDSTIIKMSKLLGSRQ</sequence>
<evidence type="ECO:0000313" key="2">
    <source>
        <dbReference type="Proteomes" id="UP001165064"/>
    </source>
</evidence>
<protein>
    <submittedName>
        <fullName evidence="1">Unnamed protein product</fullName>
    </submittedName>
</protein>
<keyword evidence="2" id="KW-1185">Reference proteome</keyword>
<dbReference type="EMBL" id="BSXS01001760">
    <property type="protein sequence ID" value="GME77161.1"/>
    <property type="molecule type" value="Genomic_DNA"/>
</dbReference>
<gene>
    <name evidence="1" type="ORF">Amon02_000291100</name>
</gene>
<reference evidence="1" key="1">
    <citation type="submission" date="2023-04" db="EMBL/GenBank/DDBJ databases">
        <title>Ambrosiozyma monospora NBRC 10751.</title>
        <authorList>
            <person name="Ichikawa N."/>
            <person name="Sato H."/>
            <person name="Tonouchi N."/>
        </authorList>
    </citation>
    <scope>NUCLEOTIDE SEQUENCE</scope>
    <source>
        <strain evidence="1">NBRC 10751</strain>
    </source>
</reference>
<evidence type="ECO:0000313" key="1">
    <source>
        <dbReference type="EMBL" id="GME77161.1"/>
    </source>
</evidence>
<proteinExistence type="predicted"/>